<dbReference type="InterPro" id="IPR009057">
    <property type="entry name" value="Homeodomain-like_sf"/>
</dbReference>
<organism evidence="2 3">
    <name type="scientific">Gordonibacter massiliensis</name>
    <name type="common">ex Traore et al. 2017</name>
    <dbReference type="NCBI Taxonomy" id="1841863"/>
    <lineage>
        <taxon>Bacteria</taxon>
        <taxon>Bacillati</taxon>
        <taxon>Actinomycetota</taxon>
        <taxon>Coriobacteriia</taxon>
        <taxon>Eggerthellales</taxon>
        <taxon>Eggerthellaceae</taxon>
        <taxon>Gordonibacter</taxon>
    </lineage>
</organism>
<evidence type="ECO:0000259" key="1">
    <source>
        <dbReference type="Pfam" id="PF17929"/>
    </source>
</evidence>
<evidence type="ECO:0000313" key="2">
    <source>
        <dbReference type="EMBL" id="MBC2888947.1"/>
    </source>
</evidence>
<dbReference type="AlphaFoldDB" id="A0A842JB43"/>
<reference evidence="2 3" key="1">
    <citation type="submission" date="2020-08" db="EMBL/GenBank/DDBJ databases">
        <authorList>
            <person name="Liu C."/>
            <person name="Sun Q."/>
        </authorList>
    </citation>
    <scope>NUCLEOTIDE SEQUENCE [LARGE SCALE GENOMIC DNA]</scope>
    <source>
        <strain evidence="2 3">N22</strain>
    </source>
</reference>
<dbReference type="EMBL" id="JACMSE010000003">
    <property type="protein sequence ID" value="MBC2888947.1"/>
    <property type="molecule type" value="Genomic_DNA"/>
</dbReference>
<keyword evidence="3" id="KW-1185">Reference proteome</keyword>
<evidence type="ECO:0000313" key="3">
    <source>
        <dbReference type="Proteomes" id="UP000587396"/>
    </source>
</evidence>
<sequence>MEFKRARTEEQKRQRLEGIVRTVDDLLDRYPYREITMAMVADELGFSRANLGHYVKTKEEMFLLLYLHDLEGLHAELAQMTASDDRVVAEDGDAVGRGIEELSGRLAAACARHRNVGRIGALLSAIIETNIDVDRLTACKRTMRELAEDGARLLAARFPFLASGDAAELVMVLVNHVAGLYPGTHPVTIQQEALRRASFEDAARDFESALRRFLVVQLNGYRALSQRS</sequence>
<protein>
    <recommendedName>
        <fullName evidence="1">Tetracyclin repressor-like C-terminal domain-containing protein</fullName>
    </recommendedName>
</protein>
<dbReference type="Gene3D" id="1.10.357.10">
    <property type="entry name" value="Tetracycline Repressor, domain 2"/>
    <property type="match status" value="1"/>
</dbReference>
<accession>A0A842JB43</accession>
<proteinExistence type="predicted"/>
<dbReference type="InterPro" id="IPR041483">
    <property type="entry name" value="TetR_C_34"/>
</dbReference>
<dbReference type="Pfam" id="PF17929">
    <property type="entry name" value="TetR_C_34"/>
    <property type="match status" value="1"/>
</dbReference>
<name>A0A842JB43_9ACTN</name>
<dbReference type="Proteomes" id="UP000587396">
    <property type="component" value="Unassembled WGS sequence"/>
</dbReference>
<feature type="domain" description="Tetracyclin repressor-like C-terminal" evidence="1">
    <location>
        <begin position="105"/>
        <end position="220"/>
    </location>
</feature>
<dbReference type="SUPFAM" id="SSF46689">
    <property type="entry name" value="Homeodomain-like"/>
    <property type="match status" value="1"/>
</dbReference>
<dbReference type="RefSeq" id="WP_185904856.1">
    <property type="nucleotide sequence ID" value="NZ_JACMSE010000003.1"/>
</dbReference>
<comment type="caution">
    <text evidence="2">The sequence shown here is derived from an EMBL/GenBank/DDBJ whole genome shotgun (WGS) entry which is preliminary data.</text>
</comment>
<gene>
    <name evidence="2" type="ORF">H7313_06245</name>
</gene>